<dbReference type="eggNOG" id="COG2200">
    <property type="taxonomic scope" value="Bacteria"/>
</dbReference>
<dbReference type="RefSeq" id="WP_015901841.1">
    <property type="nucleotide sequence ID" value="NC_012115.1"/>
</dbReference>
<dbReference type="PROSITE" id="PS50883">
    <property type="entry name" value="EAL"/>
    <property type="match status" value="1"/>
</dbReference>
<dbReference type="Gene3D" id="3.20.20.450">
    <property type="entry name" value="EAL domain"/>
    <property type="match status" value="1"/>
</dbReference>
<dbReference type="CDD" id="cd01948">
    <property type="entry name" value="EAL"/>
    <property type="match status" value="1"/>
</dbReference>
<name>B9L9A9_NAUPA</name>
<reference evidence="2 3" key="1">
    <citation type="journal article" date="2009" name="PLoS Genet.">
        <title>Adaptations to submarine hydrothermal environments exemplified by the genome of Nautilia profundicola.</title>
        <authorList>
            <person name="Campbell B.J."/>
            <person name="Smith J.L."/>
            <person name="Hanson T.E."/>
            <person name="Klotz M.G."/>
            <person name="Stein L.Y."/>
            <person name="Lee C.K."/>
            <person name="Wu D."/>
            <person name="Robinson J.M."/>
            <person name="Khouri H.M."/>
            <person name="Eisen J.A."/>
            <person name="Cary S.C."/>
        </authorList>
    </citation>
    <scope>NUCLEOTIDE SEQUENCE [LARGE SCALE GENOMIC DNA]</scope>
    <source>
        <strain evidence="3">ATCC BAA-1463 / DSM 18972 / AmH</strain>
    </source>
</reference>
<protein>
    <submittedName>
        <fullName evidence="2">Diguanylate cyclase/phosphodiesterase</fullName>
    </submittedName>
</protein>
<dbReference type="Pfam" id="PF00563">
    <property type="entry name" value="EAL"/>
    <property type="match status" value="1"/>
</dbReference>
<evidence type="ECO:0000259" key="1">
    <source>
        <dbReference type="PROSITE" id="PS50883"/>
    </source>
</evidence>
<dbReference type="InterPro" id="IPR001633">
    <property type="entry name" value="EAL_dom"/>
</dbReference>
<accession>B9L9A9</accession>
<dbReference type="HOGENOM" id="CLU_414427_0_0_7"/>
<dbReference type="SMART" id="SM00052">
    <property type="entry name" value="EAL"/>
    <property type="match status" value="1"/>
</dbReference>
<dbReference type="InterPro" id="IPR050706">
    <property type="entry name" value="Cyclic-di-GMP_PDE-like"/>
</dbReference>
<keyword evidence="3" id="KW-1185">Reference proteome</keyword>
<evidence type="ECO:0000313" key="2">
    <source>
        <dbReference type="EMBL" id="ACM92789.1"/>
    </source>
</evidence>
<dbReference type="PANTHER" id="PTHR33121">
    <property type="entry name" value="CYCLIC DI-GMP PHOSPHODIESTERASE PDEF"/>
    <property type="match status" value="1"/>
</dbReference>
<dbReference type="GO" id="GO:0071111">
    <property type="term" value="F:cyclic-guanylate-specific phosphodiesterase activity"/>
    <property type="evidence" value="ECO:0007669"/>
    <property type="project" value="InterPro"/>
</dbReference>
<gene>
    <name evidence="2" type="ordered locus">NAMH_0815</name>
</gene>
<dbReference type="InterPro" id="IPR035919">
    <property type="entry name" value="EAL_sf"/>
</dbReference>
<dbReference type="AlphaFoldDB" id="B9L9A9"/>
<organism evidence="2 3">
    <name type="scientific">Nautilia profundicola (strain ATCC BAA-1463 / DSM 18972 / AmH)</name>
    <dbReference type="NCBI Taxonomy" id="598659"/>
    <lineage>
        <taxon>Bacteria</taxon>
        <taxon>Pseudomonadati</taxon>
        <taxon>Campylobacterota</taxon>
        <taxon>Epsilonproteobacteria</taxon>
        <taxon>Nautiliales</taxon>
        <taxon>Nautiliaceae</taxon>
        <taxon>Nautilia</taxon>
    </lineage>
</organism>
<feature type="domain" description="EAL" evidence="1">
    <location>
        <begin position="383"/>
        <end position="631"/>
    </location>
</feature>
<dbReference type="KEGG" id="nam:NAMH_0815"/>
<dbReference type="PANTHER" id="PTHR33121:SF71">
    <property type="entry name" value="OXYGEN SENSOR PROTEIN DOSP"/>
    <property type="match status" value="1"/>
</dbReference>
<evidence type="ECO:0000313" key="3">
    <source>
        <dbReference type="Proteomes" id="UP000000448"/>
    </source>
</evidence>
<sequence>MKLSKLLKQKLLNDEIVKDSFSEEDIERIAKVLEEFLSSETIDEEVCYNFYKEMKLPYSIVYRSFGLIKEEIKDKQIREKLNKLLNITAKVYIKKEISSLKTLILQKQKHDFLLFKAHEEWIEQIVKAVKNDNLKDFPIVDAKKCKFKKYLSYLESLMICLDVNLCVYIHDLHNLIHTLANSFYVFYKKGYYAESYFVFRDLKEQILKFYNTLNELYMATFTNIEKSFFDLIEILVKSKTLYVAVIDLKNLKTMNSLFNENTVTNAKIILYNKLHNIYKDKKNFLLIQGSSNDFYFIGTDIDFHTFEKEIDHIHKVICETIEINGEKINFDGAIFGIKLDRYTQIQIKDLINYFRFLKQAAKEEHKNIILNNKENHLEDWIKNQIDIKFIKEKIEKKEIDVMFQPIFTAKDNEVFSLEALGRIVDKGKLIPAGMFIDHIYSMNKIAEFDMVVLDKILEKEHLIKQITNRIFLNISFEALKNDEYIKKLNMIIKKIDVDIVLELTEQRFVENLELIESINKNTNTYFAVDDFGSGYSSILLVINLLRRDMIRVLKIDGTLVKGLKDDEFLKKAIKIIVGFRKEFDLHLVAEFVEDKETLEFLKDAGVDLLQGYYLSMPKTIEELLIEKEERIREIVN</sequence>
<dbReference type="Proteomes" id="UP000000448">
    <property type="component" value="Chromosome"/>
</dbReference>
<dbReference type="EMBL" id="CP001279">
    <property type="protein sequence ID" value="ACM92789.1"/>
    <property type="molecule type" value="Genomic_DNA"/>
</dbReference>
<dbReference type="SUPFAM" id="SSF141868">
    <property type="entry name" value="EAL domain-like"/>
    <property type="match status" value="1"/>
</dbReference>
<dbReference type="OrthoDB" id="5360156at2"/>
<proteinExistence type="predicted"/>
<dbReference type="STRING" id="598659.NAMH_0815"/>